<dbReference type="PATRIC" id="fig|1069640.6.peg.250"/>
<dbReference type="RefSeq" id="WP_046328320.1">
    <property type="nucleotide sequence ID" value="NZ_CP011280.1"/>
</dbReference>
<sequence length="598" mass="67187">MNKRGFKLAAAMLACILSVVACGPGQRKSDKAFNGPDESKFPLTYESKDKEIKGGVYKVGVSNPNPIKGIFSPVLQNDEVDFYFSTYFDAPLFENDENFDVTDKGLAKLDIDTDNKTVTVTLKDNLKWDDGQPMTIDDYIYTYEVVGNKDYTGVRYDNGMAKIVGMEDYHEGKADSIKGLEKLSDTAVKIHFEEMSPVMRKGLGGLCSNIIPKHILSKIPIKDLEKSDPVRLHPVGAGPFKVVNVVPGESIECVPNPYYYRKDDMPKVDKLIVKVVPTSSVLSSMKNGEYDQYKGVTEDIYTEYKDFDNLVTLGRPALYYQYLGFNLGTWDKQKGECVPDKNAKMYDINLRKAMAYALDMDTVTKSFYNGLRTRANGVIPPIFKDVYDPTPTYTYNPEKAKEILDKAGYKDVNGDGIREDKNGKPLEIFFGMPASSDSAEPMAQKYIQDWKAVGLKVSLSGGRLIEGNSFFDRLQANDKGIDIWLAAWGVGTAMDLNGTYSIKSQFNFSRYSTPENEELINKVSSLEGLKDPEYRVKSIREWHKNYMNNVLGFLPVAFKFELTPYNKRVKFATMSIDPKVSEGKVMAVTAQQPYKSTK</sequence>
<evidence type="ECO:0000313" key="7">
    <source>
        <dbReference type="Proteomes" id="UP000033103"/>
    </source>
</evidence>
<accession>A0A0E3UTK7</accession>
<evidence type="ECO:0000256" key="4">
    <source>
        <dbReference type="SAM" id="SignalP"/>
    </source>
</evidence>
<feature type="domain" description="Solute-binding protein family 5" evidence="5">
    <location>
        <begin position="106"/>
        <end position="507"/>
    </location>
</feature>
<feature type="signal peptide" evidence="4">
    <location>
        <begin position="1"/>
        <end position="21"/>
    </location>
</feature>
<gene>
    <name evidence="6" type="ORF">VC03_01320</name>
</gene>
<keyword evidence="3 4" id="KW-0732">Signal</keyword>
<dbReference type="AlphaFoldDB" id="A0A0E3UTK7"/>
<organism evidence="6 7">
    <name type="scientific">Sneathia vaginalis</name>
    <dbReference type="NCBI Taxonomy" id="187101"/>
    <lineage>
        <taxon>Bacteria</taxon>
        <taxon>Fusobacteriati</taxon>
        <taxon>Fusobacteriota</taxon>
        <taxon>Fusobacteriia</taxon>
        <taxon>Fusobacteriales</taxon>
        <taxon>Leptotrichiaceae</taxon>
        <taxon>Sneathia</taxon>
    </lineage>
</organism>
<dbReference type="InterPro" id="IPR030678">
    <property type="entry name" value="Peptide/Ni-bd"/>
</dbReference>
<dbReference type="Pfam" id="PF00496">
    <property type="entry name" value="SBP_bac_5"/>
    <property type="match status" value="1"/>
</dbReference>
<dbReference type="EMBL" id="CP011280">
    <property type="protein sequence ID" value="AKC95214.1"/>
    <property type="molecule type" value="Genomic_DNA"/>
</dbReference>
<proteinExistence type="inferred from homology"/>
<keyword evidence="2" id="KW-0813">Transport</keyword>
<evidence type="ECO:0000256" key="1">
    <source>
        <dbReference type="ARBA" id="ARBA00005695"/>
    </source>
</evidence>
<dbReference type="OrthoDB" id="9772924at2"/>
<dbReference type="PROSITE" id="PS01040">
    <property type="entry name" value="SBP_BACTERIAL_5"/>
    <property type="match status" value="1"/>
</dbReference>
<dbReference type="Gene3D" id="3.10.105.10">
    <property type="entry name" value="Dipeptide-binding Protein, Domain 3"/>
    <property type="match status" value="1"/>
</dbReference>
<evidence type="ECO:0000256" key="2">
    <source>
        <dbReference type="ARBA" id="ARBA00022448"/>
    </source>
</evidence>
<dbReference type="GO" id="GO:0042597">
    <property type="term" value="C:periplasmic space"/>
    <property type="evidence" value="ECO:0007669"/>
    <property type="project" value="UniProtKB-ARBA"/>
</dbReference>
<evidence type="ECO:0000256" key="3">
    <source>
        <dbReference type="ARBA" id="ARBA00022729"/>
    </source>
</evidence>
<dbReference type="Gene3D" id="3.40.190.10">
    <property type="entry name" value="Periplasmic binding protein-like II"/>
    <property type="match status" value="1"/>
</dbReference>
<dbReference type="InterPro" id="IPR039424">
    <property type="entry name" value="SBP_5"/>
</dbReference>
<feature type="chain" id="PRO_5002413334" description="Solute-binding protein family 5 domain-containing protein" evidence="4">
    <location>
        <begin position="22"/>
        <end position="598"/>
    </location>
</feature>
<dbReference type="STRING" id="187101.VC03_01320"/>
<dbReference type="HOGENOM" id="CLU_017028_8_0_0"/>
<dbReference type="SUPFAM" id="SSF53850">
    <property type="entry name" value="Periplasmic binding protein-like II"/>
    <property type="match status" value="1"/>
</dbReference>
<dbReference type="CDD" id="cd08510">
    <property type="entry name" value="PBP2_Lactococcal_OppA_like"/>
    <property type="match status" value="1"/>
</dbReference>
<dbReference type="Proteomes" id="UP000033103">
    <property type="component" value="Chromosome"/>
</dbReference>
<dbReference type="InterPro" id="IPR000914">
    <property type="entry name" value="SBP_5_dom"/>
</dbReference>
<dbReference type="PIRSF" id="PIRSF002741">
    <property type="entry name" value="MppA"/>
    <property type="match status" value="1"/>
</dbReference>
<name>A0A0E3UTK7_9FUSO</name>
<protein>
    <recommendedName>
        <fullName evidence="5">Solute-binding protein family 5 domain-containing protein</fullName>
    </recommendedName>
</protein>
<dbReference type="PROSITE" id="PS51257">
    <property type="entry name" value="PROKAR_LIPOPROTEIN"/>
    <property type="match status" value="1"/>
</dbReference>
<dbReference type="GO" id="GO:0015833">
    <property type="term" value="P:peptide transport"/>
    <property type="evidence" value="ECO:0007669"/>
    <property type="project" value="TreeGrafter"/>
</dbReference>
<keyword evidence="7" id="KW-1185">Reference proteome</keyword>
<comment type="similarity">
    <text evidence="1">Belongs to the bacterial solute-binding protein 5 family.</text>
</comment>
<dbReference type="KEGG" id="sns:VC03_01320"/>
<dbReference type="PANTHER" id="PTHR30290">
    <property type="entry name" value="PERIPLASMIC BINDING COMPONENT OF ABC TRANSPORTER"/>
    <property type="match status" value="1"/>
</dbReference>
<dbReference type="GO" id="GO:0043190">
    <property type="term" value="C:ATP-binding cassette (ABC) transporter complex"/>
    <property type="evidence" value="ECO:0007669"/>
    <property type="project" value="InterPro"/>
</dbReference>
<evidence type="ECO:0000313" key="6">
    <source>
        <dbReference type="EMBL" id="AKC95214.1"/>
    </source>
</evidence>
<evidence type="ECO:0000259" key="5">
    <source>
        <dbReference type="Pfam" id="PF00496"/>
    </source>
</evidence>
<dbReference type="InterPro" id="IPR023765">
    <property type="entry name" value="SBP_5_CS"/>
</dbReference>
<reference evidence="6 7" key="1">
    <citation type="journal article" date="2012" name="BMC Genomics">
        <title>Genomic sequence analysis and characterization of Sneathia amnii sp. nov.</title>
        <authorList>
            <consortium name="Vaginal Microbiome Consortium (additional members)"/>
            <person name="Harwich M.D.Jr."/>
            <person name="Serrano M.G."/>
            <person name="Fettweis J.M."/>
            <person name="Alves J.M."/>
            <person name="Reimers M.A."/>
            <person name="Buck G.A."/>
            <person name="Jefferson K.K."/>
        </authorList>
    </citation>
    <scope>NUCLEOTIDE SEQUENCE [LARGE SCALE GENOMIC DNA]</scope>
    <source>
        <strain evidence="6 7">SN35</strain>
    </source>
</reference>
<dbReference type="GO" id="GO:1904680">
    <property type="term" value="F:peptide transmembrane transporter activity"/>
    <property type="evidence" value="ECO:0007669"/>
    <property type="project" value="TreeGrafter"/>
</dbReference>
<dbReference type="PANTHER" id="PTHR30290:SF9">
    <property type="entry name" value="OLIGOPEPTIDE-BINDING PROTEIN APPA"/>
    <property type="match status" value="1"/>
</dbReference>